<dbReference type="EMBL" id="BRXW01000239">
    <property type="protein sequence ID" value="GMI15901.1"/>
    <property type="molecule type" value="Genomic_DNA"/>
</dbReference>
<proteinExistence type="predicted"/>
<reference evidence="2" key="1">
    <citation type="journal article" date="2023" name="Commun. Biol.">
        <title>Genome analysis of Parmales, the sister group of diatoms, reveals the evolutionary specialization of diatoms from phago-mixotrophs to photoautotrophs.</title>
        <authorList>
            <person name="Ban H."/>
            <person name="Sato S."/>
            <person name="Yoshikawa S."/>
            <person name="Yamada K."/>
            <person name="Nakamura Y."/>
            <person name="Ichinomiya M."/>
            <person name="Sato N."/>
            <person name="Blanc-Mathieu R."/>
            <person name="Endo H."/>
            <person name="Kuwata A."/>
            <person name="Ogata H."/>
        </authorList>
    </citation>
    <scope>NUCLEOTIDE SEQUENCE [LARGE SCALE GENOMIC DNA]</scope>
    <source>
        <strain evidence="2">NIES 3700</strain>
    </source>
</reference>
<keyword evidence="2" id="KW-1185">Reference proteome</keyword>
<evidence type="ECO:0000313" key="1">
    <source>
        <dbReference type="EMBL" id="GMI15901.1"/>
    </source>
</evidence>
<dbReference type="AlphaFoldDB" id="A0A9W7FPV2"/>
<accession>A0A9W7FPV2</accession>
<comment type="caution">
    <text evidence="1">The sequence shown here is derived from an EMBL/GenBank/DDBJ whole genome shotgun (WGS) entry which is preliminary data.</text>
</comment>
<sequence>MVAAIWQLLDKELRLSCEPFDHLQDGDPGKLLNALFDLGEQLAHYGKPKIAQMVALVLSRLLYLQKEQLDIFKEICSRAKDYFADVVV</sequence>
<name>A0A9W7FPV2_9STRA</name>
<gene>
    <name evidence="1" type="ORF">TrLO_g12106</name>
</gene>
<evidence type="ECO:0000313" key="2">
    <source>
        <dbReference type="Proteomes" id="UP001165122"/>
    </source>
</evidence>
<dbReference type="Proteomes" id="UP001165122">
    <property type="component" value="Unassembled WGS sequence"/>
</dbReference>
<organism evidence="1 2">
    <name type="scientific">Triparma laevis f. longispina</name>
    <dbReference type="NCBI Taxonomy" id="1714387"/>
    <lineage>
        <taxon>Eukaryota</taxon>
        <taxon>Sar</taxon>
        <taxon>Stramenopiles</taxon>
        <taxon>Ochrophyta</taxon>
        <taxon>Bolidophyceae</taxon>
        <taxon>Parmales</taxon>
        <taxon>Triparmaceae</taxon>
        <taxon>Triparma</taxon>
    </lineage>
</organism>
<protein>
    <submittedName>
        <fullName evidence="1">Uncharacterized protein</fullName>
    </submittedName>
</protein>